<name>A0A1Y1UQG5_9TREE</name>
<dbReference type="OrthoDB" id="2576470at2759"/>
<protein>
    <submittedName>
        <fullName evidence="2">Uncharacterized protein</fullName>
    </submittedName>
</protein>
<feature type="region of interest" description="Disordered" evidence="1">
    <location>
        <begin position="178"/>
        <end position="213"/>
    </location>
</feature>
<organism evidence="2 3">
    <name type="scientific">Kockovaella imperatae</name>
    <dbReference type="NCBI Taxonomy" id="4999"/>
    <lineage>
        <taxon>Eukaryota</taxon>
        <taxon>Fungi</taxon>
        <taxon>Dikarya</taxon>
        <taxon>Basidiomycota</taxon>
        <taxon>Agaricomycotina</taxon>
        <taxon>Tremellomycetes</taxon>
        <taxon>Tremellales</taxon>
        <taxon>Cuniculitremaceae</taxon>
        <taxon>Kockovaella</taxon>
    </lineage>
</organism>
<dbReference type="EMBL" id="NBSH01000002">
    <property type="protein sequence ID" value="ORX39807.1"/>
    <property type="molecule type" value="Genomic_DNA"/>
</dbReference>
<sequence>MPKTTHHNKPGSRKSGSATKPTFTKVTKAAREGAPAPAPNESTQEPTPEIPKDLFLQIIVAKLNTSKTCDWFELSKVVILPGLKSGKVVWAESETSLTPTNLRETPTCISDHAETKPPFKSQIAKRRASTLSVDDAIAPMKKTRKTTKAMVGLPDIPDTPDSICARFKRSSRKSISYREDLLTDDEFSGIEDDEEDPDGASGTGDSMDESVEQ</sequence>
<evidence type="ECO:0000313" key="3">
    <source>
        <dbReference type="Proteomes" id="UP000193218"/>
    </source>
</evidence>
<reference evidence="2 3" key="1">
    <citation type="submission" date="2017-03" db="EMBL/GenBank/DDBJ databases">
        <title>Widespread Adenine N6-methylation of Active Genes in Fungi.</title>
        <authorList>
            <consortium name="DOE Joint Genome Institute"/>
            <person name="Mondo S.J."/>
            <person name="Dannebaum R.O."/>
            <person name="Kuo R.C."/>
            <person name="Louie K.B."/>
            <person name="Bewick A.J."/>
            <person name="Labutti K."/>
            <person name="Haridas S."/>
            <person name="Kuo A."/>
            <person name="Salamov A."/>
            <person name="Ahrendt S.R."/>
            <person name="Lau R."/>
            <person name="Bowen B.P."/>
            <person name="Lipzen A."/>
            <person name="Sullivan W."/>
            <person name="Andreopoulos W.B."/>
            <person name="Clum A."/>
            <person name="Lindquist E."/>
            <person name="Daum C."/>
            <person name="Northen T.R."/>
            <person name="Ramamoorthy G."/>
            <person name="Schmitz R.J."/>
            <person name="Gryganskyi A."/>
            <person name="Culley D."/>
            <person name="Magnuson J."/>
            <person name="James T.Y."/>
            <person name="O'Malley M.A."/>
            <person name="Stajich J.E."/>
            <person name="Spatafora J.W."/>
            <person name="Visel A."/>
            <person name="Grigoriev I.V."/>
        </authorList>
    </citation>
    <scope>NUCLEOTIDE SEQUENCE [LARGE SCALE GENOMIC DNA]</scope>
    <source>
        <strain evidence="2 3">NRRL Y-17943</strain>
    </source>
</reference>
<dbReference type="RefSeq" id="XP_021873592.1">
    <property type="nucleotide sequence ID" value="XM_022019018.1"/>
</dbReference>
<proteinExistence type="predicted"/>
<dbReference type="AlphaFoldDB" id="A0A1Y1UQG5"/>
<dbReference type="InParanoid" id="A0A1Y1UQG5"/>
<feature type="compositionally biased region" description="Polar residues" evidence="1">
    <location>
        <begin position="14"/>
        <end position="25"/>
    </location>
</feature>
<feature type="region of interest" description="Disordered" evidence="1">
    <location>
        <begin position="1"/>
        <end position="48"/>
    </location>
</feature>
<feature type="compositionally biased region" description="Acidic residues" evidence="1">
    <location>
        <begin position="182"/>
        <end position="198"/>
    </location>
</feature>
<accession>A0A1Y1UQG5</accession>
<dbReference type="Proteomes" id="UP000193218">
    <property type="component" value="Unassembled WGS sequence"/>
</dbReference>
<evidence type="ECO:0000313" key="2">
    <source>
        <dbReference type="EMBL" id="ORX39807.1"/>
    </source>
</evidence>
<feature type="compositionally biased region" description="Basic residues" evidence="1">
    <location>
        <begin position="1"/>
        <end position="12"/>
    </location>
</feature>
<dbReference type="GeneID" id="33560827"/>
<keyword evidence="3" id="KW-1185">Reference proteome</keyword>
<evidence type="ECO:0000256" key="1">
    <source>
        <dbReference type="SAM" id="MobiDB-lite"/>
    </source>
</evidence>
<gene>
    <name evidence="2" type="ORF">BD324DRAFT_678900</name>
</gene>
<comment type="caution">
    <text evidence="2">The sequence shown here is derived from an EMBL/GenBank/DDBJ whole genome shotgun (WGS) entry which is preliminary data.</text>
</comment>